<evidence type="ECO:0000313" key="12">
    <source>
        <dbReference type="EMBL" id="KLV11067.1"/>
    </source>
</evidence>
<accession>A0A0J1K9Q0</accession>
<dbReference type="STRING" id="320778.ABT57_04030"/>
<dbReference type="PANTHER" id="PTHR32089:SF119">
    <property type="entry name" value="METHYL-ACCEPTING CHEMOTAXIS PROTEIN CTPL"/>
    <property type="match status" value="1"/>
</dbReference>
<keyword evidence="3 9" id="KW-0812">Transmembrane</keyword>
<dbReference type="InterPro" id="IPR003660">
    <property type="entry name" value="HAMP_dom"/>
</dbReference>
<evidence type="ECO:0000256" key="2">
    <source>
        <dbReference type="ARBA" id="ARBA00022475"/>
    </source>
</evidence>
<comment type="caution">
    <text evidence="12">The sequence shown here is derived from an EMBL/GenBank/DDBJ whole genome shotgun (WGS) entry which is preliminary data.</text>
</comment>
<feature type="transmembrane region" description="Helical" evidence="9">
    <location>
        <begin position="16"/>
        <end position="38"/>
    </location>
</feature>
<evidence type="ECO:0000256" key="3">
    <source>
        <dbReference type="ARBA" id="ARBA00022692"/>
    </source>
</evidence>
<reference evidence="12 13" key="1">
    <citation type="submission" date="2015-05" db="EMBL/GenBank/DDBJ databases">
        <title>Photobacterium galathea sp. nov.</title>
        <authorList>
            <person name="Machado H."/>
            <person name="Gram L."/>
        </authorList>
    </citation>
    <scope>NUCLEOTIDE SEQUENCE [LARGE SCALE GENOMIC DNA]</scope>
    <source>
        <strain evidence="12 13">DSM 22954</strain>
    </source>
</reference>
<gene>
    <name evidence="12" type="ORF">ABT57_04030</name>
</gene>
<dbReference type="InterPro" id="IPR033480">
    <property type="entry name" value="sCache_2"/>
</dbReference>
<keyword evidence="2" id="KW-1003">Cell membrane</keyword>
<keyword evidence="13" id="KW-1185">Reference proteome</keyword>
<organism evidence="12 13">
    <name type="scientific">Photobacterium ganghwense</name>
    <dbReference type="NCBI Taxonomy" id="320778"/>
    <lineage>
        <taxon>Bacteria</taxon>
        <taxon>Pseudomonadati</taxon>
        <taxon>Pseudomonadota</taxon>
        <taxon>Gammaproteobacteria</taxon>
        <taxon>Vibrionales</taxon>
        <taxon>Vibrionaceae</taxon>
        <taxon>Photobacterium</taxon>
    </lineage>
</organism>
<dbReference type="FunFam" id="1.10.287.950:FF:000001">
    <property type="entry name" value="Methyl-accepting chemotaxis sensory transducer"/>
    <property type="match status" value="1"/>
</dbReference>
<dbReference type="CDD" id="cd06225">
    <property type="entry name" value="HAMP"/>
    <property type="match status" value="1"/>
</dbReference>
<dbReference type="PANTHER" id="PTHR32089">
    <property type="entry name" value="METHYL-ACCEPTING CHEMOTAXIS PROTEIN MCPB"/>
    <property type="match status" value="1"/>
</dbReference>
<keyword evidence="6 8" id="KW-0807">Transducer</keyword>
<evidence type="ECO:0000256" key="8">
    <source>
        <dbReference type="PROSITE-ProRule" id="PRU00284"/>
    </source>
</evidence>
<dbReference type="EMBL" id="LDOU01000004">
    <property type="protein sequence ID" value="KLV11067.1"/>
    <property type="molecule type" value="Genomic_DNA"/>
</dbReference>
<dbReference type="CDD" id="cd11386">
    <property type="entry name" value="MCP_signal"/>
    <property type="match status" value="1"/>
</dbReference>
<dbReference type="PROSITE" id="PS50885">
    <property type="entry name" value="HAMP"/>
    <property type="match status" value="1"/>
</dbReference>
<sequence length="547" mass="59280">MARFQQLRALSISKRLYLMGITITFLTLAPLILFVSSYQSDFMSQKRLQTRHLVETAYSVVEHFYQQEQQGALSRPAAQQQAKAAIAALRYEKNDYFWLNDMTPAMIMHPFKPSLDGKSLTDFHDPNGTPLFVNMVNVVRQQGQGFVDYYWEKPGYDVPVAKISYVKGFTPWGWIVGSGIYVDDVQALFFAKLKQLGGMLAGSLCLMFAIAWYIGRSITAPCEETVAAMEDIAGGDGDLTQRLPSLGNDELAQLARAYNTFAERLSGMLRDMAPVSTQITAAATQLNSVASQTATSAASSHRGIDSVAAAMNELHTSNQDVAQAALQAADAATEAHQQSEDSIAVVSTASDEMRALLTLLDEANSSAQALAQDSETIGSVLDVIRGIAEQTNLLALNAAIEAARAGEQGRGFAVVADEVRTLATRTQTSTNEIETIIGSLQTKAHSVSTALLETREQSASTAGHAEQVADALTVVGSHITRIRELNQHIAEASGQQTLAAEEININLSHLTEHSHQTVEQGDQIAASSEQLLASGHSLERHIRHFKI</sequence>
<evidence type="ECO:0000256" key="7">
    <source>
        <dbReference type="ARBA" id="ARBA00029447"/>
    </source>
</evidence>
<evidence type="ECO:0000256" key="4">
    <source>
        <dbReference type="ARBA" id="ARBA00022989"/>
    </source>
</evidence>
<evidence type="ECO:0000313" key="13">
    <source>
        <dbReference type="Proteomes" id="UP000035909"/>
    </source>
</evidence>
<proteinExistence type="inferred from homology"/>
<dbReference type="SMART" id="SM01049">
    <property type="entry name" value="Cache_2"/>
    <property type="match status" value="1"/>
</dbReference>
<evidence type="ECO:0000259" key="11">
    <source>
        <dbReference type="PROSITE" id="PS50885"/>
    </source>
</evidence>
<dbReference type="Proteomes" id="UP000035909">
    <property type="component" value="Unassembled WGS sequence"/>
</dbReference>
<dbReference type="SUPFAM" id="SSF58104">
    <property type="entry name" value="Methyl-accepting chemotaxis protein (MCP) signaling domain"/>
    <property type="match status" value="1"/>
</dbReference>
<comment type="similarity">
    <text evidence="7">Belongs to the methyl-accepting chemotaxis (MCP) protein family.</text>
</comment>
<dbReference type="GO" id="GO:0007165">
    <property type="term" value="P:signal transduction"/>
    <property type="evidence" value="ECO:0007669"/>
    <property type="project" value="UniProtKB-KW"/>
</dbReference>
<dbReference type="OrthoDB" id="2489132at2"/>
<evidence type="ECO:0000256" key="6">
    <source>
        <dbReference type="ARBA" id="ARBA00023224"/>
    </source>
</evidence>
<dbReference type="GO" id="GO:0005886">
    <property type="term" value="C:plasma membrane"/>
    <property type="evidence" value="ECO:0007669"/>
    <property type="project" value="UniProtKB-SubCell"/>
</dbReference>
<comment type="subcellular location">
    <subcellularLocation>
        <location evidence="1">Cell membrane</location>
        <topology evidence="1">Multi-pass membrane protein</topology>
    </subcellularLocation>
</comment>
<evidence type="ECO:0000256" key="5">
    <source>
        <dbReference type="ARBA" id="ARBA00023136"/>
    </source>
</evidence>
<dbReference type="SMART" id="SM00304">
    <property type="entry name" value="HAMP"/>
    <property type="match status" value="1"/>
</dbReference>
<evidence type="ECO:0000256" key="9">
    <source>
        <dbReference type="SAM" id="Phobius"/>
    </source>
</evidence>
<dbReference type="AlphaFoldDB" id="A0A0J1K9Q0"/>
<keyword evidence="4 9" id="KW-1133">Transmembrane helix</keyword>
<feature type="domain" description="Methyl-accepting transducer" evidence="10">
    <location>
        <begin position="275"/>
        <end position="511"/>
    </location>
</feature>
<name>A0A0J1K9Q0_9GAMM</name>
<evidence type="ECO:0000256" key="1">
    <source>
        <dbReference type="ARBA" id="ARBA00004651"/>
    </source>
</evidence>
<dbReference type="GO" id="GO:0006935">
    <property type="term" value="P:chemotaxis"/>
    <property type="evidence" value="ECO:0007669"/>
    <property type="project" value="UniProtKB-ARBA"/>
</dbReference>
<dbReference type="Pfam" id="PF00015">
    <property type="entry name" value="MCPsignal"/>
    <property type="match status" value="1"/>
</dbReference>
<protein>
    <submittedName>
        <fullName evidence="12">Chemotaxis protein</fullName>
    </submittedName>
</protein>
<dbReference type="Pfam" id="PF00672">
    <property type="entry name" value="HAMP"/>
    <property type="match status" value="1"/>
</dbReference>
<dbReference type="SMART" id="SM00283">
    <property type="entry name" value="MA"/>
    <property type="match status" value="1"/>
</dbReference>
<dbReference type="Gene3D" id="1.10.287.950">
    <property type="entry name" value="Methyl-accepting chemotaxis protein"/>
    <property type="match status" value="1"/>
</dbReference>
<dbReference type="PROSITE" id="PS50111">
    <property type="entry name" value="CHEMOTAXIS_TRANSDUC_2"/>
    <property type="match status" value="1"/>
</dbReference>
<evidence type="ECO:0000259" key="10">
    <source>
        <dbReference type="PROSITE" id="PS50111"/>
    </source>
</evidence>
<dbReference type="Pfam" id="PF17200">
    <property type="entry name" value="sCache_2"/>
    <property type="match status" value="1"/>
</dbReference>
<dbReference type="RefSeq" id="WP_047883905.1">
    <property type="nucleotide sequence ID" value="NZ_CP071325.1"/>
</dbReference>
<dbReference type="PATRIC" id="fig|320778.3.peg.864"/>
<keyword evidence="5 9" id="KW-0472">Membrane</keyword>
<dbReference type="Gene3D" id="3.30.450.20">
    <property type="entry name" value="PAS domain"/>
    <property type="match status" value="1"/>
</dbReference>
<feature type="domain" description="HAMP" evidence="11">
    <location>
        <begin position="216"/>
        <end position="270"/>
    </location>
</feature>
<dbReference type="InterPro" id="IPR004089">
    <property type="entry name" value="MCPsignal_dom"/>
</dbReference>